<evidence type="ECO:0000256" key="5">
    <source>
        <dbReference type="ARBA" id="ARBA00023163"/>
    </source>
</evidence>
<evidence type="ECO:0000256" key="2">
    <source>
        <dbReference type="ARBA" id="ARBA00023012"/>
    </source>
</evidence>
<feature type="modified residue" description="4-aspartylphosphate" evidence="6">
    <location>
        <position position="52"/>
    </location>
</feature>
<dbReference type="PANTHER" id="PTHR44591">
    <property type="entry name" value="STRESS RESPONSE REGULATOR PROTEIN 1"/>
    <property type="match status" value="1"/>
</dbReference>
<sequence>MTRILVIDDDLELLQMIRLMLEQDGYEVFTTADGADGIAKTRQLQPDLVILDLMMPEVDGFQVLQAIRNDPIVSDTPVLVLTARAQPVDREAALAARADDYLAKPVSHKELRDRIRELLNRRRRAGEAGHVVLFLGLRGGTGTTTLAVNTALALARSGPTVLWDASLNSGHAGLHLRLAPRSSWLDWWESGRSPVELENYLMAHPSGLRLLPAPLVPPTGMLDETQVGPTLDLLRERFVFVVVDGPATLLPIGLAFCRLADALFLVMSPEVGALQTTVMTLRALQGVGISMERVQVVLNHAAGPGTLTPQAIERALGRPLLLTIPFDPHQATALVQGTPLILSHPSGPVASAVQRLVGQIVSAVRPL</sequence>
<keyword evidence="2" id="KW-0902">Two-component regulatory system</keyword>
<evidence type="ECO:0000259" key="7">
    <source>
        <dbReference type="PROSITE" id="PS50110"/>
    </source>
</evidence>
<dbReference type="RefSeq" id="WP_088571439.1">
    <property type="nucleotide sequence ID" value="NZ_FYEK01000029.1"/>
</dbReference>
<dbReference type="OrthoDB" id="9794577at2"/>
<dbReference type="SMART" id="SM00448">
    <property type="entry name" value="REC"/>
    <property type="match status" value="1"/>
</dbReference>
<proteinExistence type="predicted"/>
<dbReference type="InParanoid" id="A0A212R4W5"/>
<reference evidence="9" key="1">
    <citation type="submission" date="2017-06" db="EMBL/GenBank/DDBJ databases">
        <authorList>
            <person name="Varghese N."/>
            <person name="Submissions S."/>
        </authorList>
    </citation>
    <scope>NUCLEOTIDE SEQUENCE [LARGE SCALE GENOMIC DNA]</scope>
    <source>
        <strain evidence="9">JAD2</strain>
    </source>
</reference>
<keyword evidence="1 6" id="KW-0597">Phosphoprotein</keyword>
<keyword evidence="3" id="KW-0805">Transcription regulation</keyword>
<dbReference type="EMBL" id="FYEK01000029">
    <property type="protein sequence ID" value="SNB67072.1"/>
    <property type="molecule type" value="Genomic_DNA"/>
</dbReference>
<dbReference type="Gene3D" id="3.40.50.300">
    <property type="entry name" value="P-loop containing nucleotide triphosphate hydrolases"/>
    <property type="match status" value="1"/>
</dbReference>
<dbReference type="InterPro" id="IPR027417">
    <property type="entry name" value="P-loop_NTPase"/>
</dbReference>
<dbReference type="PANTHER" id="PTHR44591:SF3">
    <property type="entry name" value="RESPONSE REGULATORY DOMAIN-CONTAINING PROTEIN"/>
    <property type="match status" value="1"/>
</dbReference>
<organism evidence="8 9">
    <name type="scientific">Thermoflexus hugenholtzii JAD2</name>
    <dbReference type="NCBI Taxonomy" id="877466"/>
    <lineage>
        <taxon>Bacteria</taxon>
        <taxon>Bacillati</taxon>
        <taxon>Chloroflexota</taxon>
        <taxon>Thermoflexia</taxon>
        <taxon>Thermoflexales</taxon>
        <taxon>Thermoflexaceae</taxon>
        <taxon>Thermoflexus</taxon>
    </lineage>
</organism>
<keyword evidence="5" id="KW-0804">Transcription</keyword>
<evidence type="ECO:0000256" key="6">
    <source>
        <dbReference type="PROSITE-ProRule" id="PRU00169"/>
    </source>
</evidence>
<evidence type="ECO:0000313" key="8">
    <source>
        <dbReference type="EMBL" id="SNB67072.1"/>
    </source>
</evidence>
<dbReference type="InterPro" id="IPR011006">
    <property type="entry name" value="CheY-like_superfamily"/>
</dbReference>
<dbReference type="InterPro" id="IPR050595">
    <property type="entry name" value="Bact_response_regulator"/>
</dbReference>
<dbReference type="InterPro" id="IPR001789">
    <property type="entry name" value="Sig_transdc_resp-reg_receiver"/>
</dbReference>
<gene>
    <name evidence="8" type="ORF">SAMN02746019_00010250</name>
</gene>
<feature type="domain" description="Response regulatory" evidence="7">
    <location>
        <begin position="3"/>
        <end position="119"/>
    </location>
</feature>
<dbReference type="GO" id="GO:0003677">
    <property type="term" value="F:DNA binding"/>
    <property type="evidence" value="ECO:0007669"/>
    <property type="project" value="UniProtKB-KW"/>
</dbReference>
<protein>
    <submittedName>
        <fullName evidence="8">Pilus assembly protein CpaE</fullName>
    </submittedName>
</protein>
<dbReference type="SUPFAM" id="SSF52172">
    <property type="entry name" value="CheY-like"/>
    <property type="match status" value="1"/>
</dbReference>
<dbReference type="AlphaFoldDB" id="A0A212R4W5"/>
<dbReference type="Proteomes" id="UP000197025">
    <property type="component" value="Unassembled WGS sequence"/>
</dbReference>
<dbReference type="SUPFAM" id="SSF52540">
    <property type="entry name" value="P-loop containing nucleoside triphosphate hydrolases"/>
    <property type="match status" value="1"/>
</dbReference>
<keyword evidence="9" id="KW-1185">Reference proteome</keyword>
<evidence type="ECO:0000256" key="1">
    <source>
        <dbReference type="ARBA" id="ARBA00022553"/>
    </source>
</evidence>
<dbReference type="GO" id="GO:0000160">
    <property type="term" value="P:phosphorelay signal transduction system"/>
    <property type="evidence" value="ECO:0007669"/>
    <property type="project" value="UniProtKB-KW"/>
</dbReference>
<evidence type="ECO:0000256" key="4">
    <source>
        <dbReference type="ARBA" id="ARBA00023125"/>
    </source>
</evidence>
<name>A0A212R4W5_9CHLR</name>
<dbReference type="Gene3D" id="3.40.50.2300">
    <property type="match status" value="1"/>
</dbReference>
<accession>A0A212R4W5</accession>
<keyword evidence="4" id="KW-0238">DNA-binding</keyword>
<dbReference type="FunFam" id="3.40.50.2300:FF:000001">
    <property type="entry name" value="DNA-binding response regulator PhoB"/>
    <property type="match status" value="1"/>
</dbReference>
<dbReference type="Pfam" id="PF00072">
    <property type="entry name" value="Response_reg"/>
    <property type="match status" value="1"/>
</dbReference>
<evidence type="ECO:0000256" key="3">
    <source>
        <dbReference type="ARBA" id="ARBA00023015"/>
    </source>
</evidence>
<dbReference type="CDD" id="cd17574">
    <property type="entry name" value="REC_OmpR"/>
    <property type="match status" value="1"/>
</dbReference>
<dbReference type="PROSITE" id="PS50110">
    <property type="entry name" value="RESPONSE_REGULATORY"/>
    <property type="match status" value="1"/>
</dbReference>
<evidence type="ECO:0000313" key="9">
    <source>
        <dbReference type="Proteomes" id="UP000197025"/>
    </source>
</evidence>